<protein>
    <submittedName>
        <fullName evidence="3">Uncharacterized protein</fullName>
    </submittedName>
</protein>
<keyword evidence="5" id="KW-1185">Reference proteome</keyword>
<sequence length="107" mass="11453">MNSAFVKRSVATATMTAFGVMVGLLLWVATMYVLIPFLLFAAMGAAPFVALLIAGTTAALTASRPCRAPAWAERHRLAFWVGTFATLVFVCIGIAATTPQMIPFWPT</sequence>
<dbReference type="Proteomes" id="UP000467379">
    <property type="component" value="Plasmid pJCM12687"/>
</dbReference>
<gene>
    <name evidence="3" type="ORF">BST20_27805</name>
    <name evidence="2" type="ORF">MBRA_52310</name>
</gene>
<evidence type="ECO:0000313" key="2">
    <source>
        <dbReference type="EMBL" id="BBZ15036.1"/>
    </source>
</evidence>
<keyword evidence="1" id="KW-0812">Transmembrane</keyword>
<dbReference type="EMBL" id="MVHM01000034">
    <property type="protein sequence ID" value="ORA29860.1"/>
    <property type="molecule type" value="Genomic_DNA"/>
</dbReference>
<reference evidence="2" key="3">
    <citation type="submission" date="2020-02" db="EMBL/GenBank/DDBJ databases">
        <authorList>
            <person name="Matsumoto Y."/>
            <person name="Kinjo T."/>
            <person name="Motooka D."/>
            <person name="Nabeya D."/>
            <person name="Jung N."/>
            <person name="Uechi K."/>
            <person name="Horii T."/>
            <person name="Iida T."/>
            <person name="Fujita J."/>
            <person name="Nakamura S."/>
        </authorList>
    </citation>
    <scope>NUCLEOTIDE SEQUENCE</scope>
    <source>
        <strain evidence="2">JCM 12687</strain>
        <plasmid evidence="2">pJCM12687</plasmid>
    </source>
</reference>
<evidence type="ECO:0000256" key="1">
    <source>
        <dbReference type="SAM" id="Phobius"/>
    </source>
</evidence>
<reference evidence="2 5" key="2">
    <citation type="journal article" date="2019" name="Emerg. Microbes Infect.">
        <title>Comprehensive subspecies identification of 175 nontuberculous mycobacteria species based on 7547 genomic profiles.</title>
        <authorList>
            <person name="Matsumoto Y."/>
            <person name="Kinjo T."/>
            <person name="Motooka D."/>
            <person name="Nabeya D."/>
            <person name="Jung N."/>
            <person name="Uechi K."/>
            <person name="Horii T."/>
            <person name="Iida T."/>
            <person name="Fujita J."/>
            <person name="Nakamura S."/>
        </authorList>
    </citation>
    <scope>NUCLEOTIDE SEQUENCE [LARGE SCALE GENOMIC DNA]</scope>
    <source>
        <strain evidence="2 5">JCM 12687</strain>
        <plasmid evidence="2">pJCM12687</plasmid>
    </source>
</reference>
<accession>A0A7I7WBQ4</accession>
<evidence type="ECO:0000313" key="4">
    <source>
        <dbReference type="Proteomes" id="UP000192441"/>
    </source>
</evidence>
<geneLocation type="plasmid" evidence="2 5">
    <name>pJCM12687</name>
</geneLocation>
<proteinExistence type="predicted"/>
<dbReference type="EMBL" id="AP022607">
    <property type="protein sequence ID" value="BBZ15036.1"/>
    <property type="molecule type" value="Genomic_DNA"/>
</dbReference>
<reference evidence="3 4" key="1">
    <citation type="submission" date="2016-12" db="EMBL/GenBank/DDBJ databases">
        <title>The new phylogeny of genus Mycobacterium.</title>
        <authorList>
            <person name="Tortoli E."/>
            <person name="Trovato A."/>
            <person name="Cirillo D.M."/>
        </authorList>
    </citation>
    <scope>NUCLEOTIDE SEQUENCE [LARGE SCALE GENOMIC DNA]</scope>
    <source>
        <strain evidence="3 4">DSM 44624</strain>
    </source>
</reference>
<keyword evidence="2" id="KW-0614">Plasmid</keyword>
<keyword evidence="1" id="KW-1133">Transmembrane helix</keyword>
<keyword evidence="1" id="KW-0472">Membrane</keyword>
<organism evidence="3 4">
    <name type="scientific">Mycobacterium branderi</name>
    <dbReference type="NCBI Taxonomy" id="43348"/>
    <lineage>
        <taxon>Bacteria</taxon>
        <taxon>Bacillati</taxon>
        <taxon>Actinomycetota</taxon>
        <taxon>Actinomycetes</taxon>
        <taxon>Mycobacteriales</taxon>
        <taxon>Mycobacteriaceae</taxon>
        <taxon>Mycobacterium</taxon>
    </lineage>
</organism>
<dbReference type="RefSeq" id="WP_083134624.1">
    <property type="nucleotide sequence ID" value="NZ_AP022607.1"/>
</dbReference>
<dbReference type="AlphaFoldDB" id="A0A7I7WBQ4"/>
<feature type="transmembrane region" description="Helical" evidence="1">
    <location>
        <begin position="35"/>
        <end position="56"/>
    </location>
</feature>
<name>A0A7I7WBQ4_9MYCO</name>
<evidence type="ECO:0000313" key="3">
    <source>
        <dbReference type="EMBL" id="ORA29860.1"/>
    </source>
</evidence>
<dbReference type="Proteomes" id="UP000192441">
    <property type="component" value="Unassembled WGS sequence"/>
</dbReference>
<dbReference type="OrthoDB" id="9982947at2"/>
<feature type="transmembrane region" description="Helical" evidence="1">
    <location>
        <begin position="12"/>
        <end position="29"/>
    </location>
</feature>
<evidence type="ECO:0000313" key="5">
    <source>
        <dbReference type="Proteomes" id="UP000467379"/>
    </source>
</evidence>
<feature type="transmembrane region" description="Helical" evidence="1">
    <location>
        <begin position="77"/>
        <end position="97"/>
    </location>
</feature>